<dbReference type="PANTHER" id="PTHR23119">
    <property type="entry name" value="DISCS LARGE"/>
    <property type="match status" value="1"/>
</dbReference>
<dbReference type="FunFam" id="2.30.42.10:FF:000074">
    <property type="entry name" value="protein scribble homolog isoform X2"/>
    <property type="match status" value="1"/>
</dbReference>
<dbReference type="GO" id="GO:0016323">
    <property type="term" value="C:basolateral plasma membrane"/>
    <property type="evidence" value="ECO:0007669"/>
    <property type="project" value="TreeGrafter"/>
</dbReference>
<dbReference type="SUPFAM" id="SSF52058">
    <property type="entry name" value="L domain-like"/>
    <property type="match status" value="1"/>
</dbReference>
<feature type="compositionally biased region" description="Low complexity" evidence="3">
    <location>
        <begin position="1000"/>
        <end position="1012"/>
    </location>
</feature>
<keyword evidence="2" id="KW-0677">Repeat</keyword>
<feature type="region of interest" description="Disordered" evidence="3">
    <location>
        <begin position="1460"/>
        <end position="1498"/>
    </location>
</feature>
<feature type="compositionally biased region" description="Low complexity" evidence="3">
    <location>
        <begin position="1572"/>
        <end position="1587"/>
    </location>
</feature>
<evidence type="ECO:0000256" key="1">
    <source>
        <dbReference type="ARBA" id="ARBA00022614"/>
    </source>
</evidence>
<dbReference type="Gene3D" id="3.80.10.10">
    <property type="entry name" value="Ribonuclease Inhibitor"/>
    <property type="match status" value="3"/>
</dbReference>
<evidence type="ECO:0000256" key="3">
    <source>
        <dbReference type="SAM" id="MobiDB-lite"/>
    </source>
</evidence>
<dbReference type="InterPro" id="IPR050614">
    <property type="entry name" value="Synaptic_Scaffolding_LAP-MAGUK"/>
</dbReference>
<dbReference type="CDD" id="cd06704">
    <property type="entry name" value="PDZ1_Scribble-like"/>
    <property type="match status" value="1"/>
</dbReference>
<dbReference type="CDD" id="cd06703">
    <property type="entry name" value="PDZ2_Scribble-like"/>
    <property type="match status" value="1"/>
</dbReference>
<dbReference type="SMART" id="SM00365">
    <property type="entry name" value="LRR_SD22"/>
    <property type="match status" value="7"/>
</dbReference>
<accession>A0A0B7BHN3</accession>
<dbReference type="InterPro" id="IPR001478">
    <property type="entry name" value="PDZ"/>
</dbReference>
<dbReference type="InterPro" id="IPR003591">
    <property type="entry name" value="Leu-rich_rpt_typical-subtyp"/>
</dbReference>
<evidence type="ECO:0000259" key="4">
    <source>
        <dbReference type="PROSITE" id="PS50106"/>
    </source>
</evidence>
<feature type="region of interest" description="Disordered" evidence="3">
    <location>
        <begin position="1109"/>
        <end position="1204"/>
    </location>
</feature>
<dbReference type="SUPFAM" id="SSF50156">
    <property type="entry name" value="PDZ domain-like"/>
    <property type="match status" value="4"/>
</dbReference>
<dbReference type="GO" id="GO:0045197">
    <property type="term" value="P:establishment or maintenance of epithelial cell apical/basal polarity"/>
    <property type="evidence" value="ECO:0007669"/>
    <property type="project" value="TreeGrafter"/>
</dbReference>
<feature type="domain" description="PDZ" evidence="4">
    <location>
        <begin position="875"/>
        <end position="969"/>
    </location>
</feature>
<feature type="compositionally biased region" description="Basic and acidic residues" evidence="3">
    <location>
        <begin position="496"/>
        <end position="510"/>
    </location>
</feature>
<dbReference type="GO" id="GO:0045211">
    <property type="term" value="C:postsynaptic membrane"/>
    <property type="evidence" value="ECO:0007669"/>
    <property type="project" value="TreeGrafter"/>
</dbReference>
<dbReference type="FunFam" id="3.80.10.10:FF:000036">
    <property type="entry name" value="protein scribble homolog isoform X1"/>
    <property type="match status" value="1"/>
</dbReference>
<feature type="compositionally biased region" description="Pro residues" evidence="3">
    <location>
        <begin position="1697"/>
        <end position="1721"/>
    </location>
</feature>
<dbReference type="Pfam" id="PF23598">
    <property type="entry name" value="LRR_14"/>
    <property type="match status" value="1"/>
</dbReference>
<dbReference type="GO" id="GO:0019901">
    <property type="term" value="F:protein kinase binding"/>
    <property type="evidence" value="ECO:0007669"/>
    <property type="project" value="TreeGrafter"/>
</dbReference>
<dbReference type="Gene3D" id="2.30.42.10">
    <property type="match status" value="4"/>
</dbReference>
<evidence type="ECO:0000313" key="5">
    <source>
        <dbReference type="EMBL" id="CEK92849.1"/>
    </source>
</evidence>
<feature type="compositionally biased region" description="Low complexity" evidence="3">
    <location>
        <begin position="1158"/>
        <end position="1180"/>
    </location>
</feature>
<dbReference type="Pfam" id="PF00560">
    <property type="entry name" value="LRR_1"/>
    <property type="match status" value="3"/>
</dbReference>
<feature type="region of interest" description="Disordered" evidence="3">
    <location>
        <begin position="1571"/>
        <end position="1721"/>
    </location>
</feature>
<feature type="compositionally biased region" description="Low complexity" evidence="3">
    <location>
        <begin position="1616"/>
        <end position="1647"/>
    </location>
</feature>
<feature type="non-terminal residue" evidence="5">
    <location>
        <position position="1721"/>
    </location>
</feature>
<feature type="compositionally biased region" description="Low complexity" evidence="3">
    <location>
        <begin position="1471"/>
        <end position="1484"/>
    </location>
</feature>
<dbReference type="Pfam" id="PF00595">
    <property type="entry name" value="PDZ"/>
    <property type="match status" value="4"/>
</dbReference>
<feature type="compositionally biased region" description="Low complexity" evidence="3">
    <location>
        <begin position="1187"/>
        <end position="1200"/>
    </location>
</feature>
<feature type="domain" description="PDZ" evidence="4">
    <location>
        <begin position="747"/>
        <end position="835"/>
    </location>
</feature>
<feature type="compositionally biased region" description="Acidic residues" evidence="3">
    <location>
        <begin position="620"/>
        <end position="634"/>
    </location>
</feature>
<name>A0A0B7BHN3_9EUPU</name>
<dbReference type="PROSITE" id="PS51450">
    <property type="entry name" value="LRR"/>
    <property type="match status" value="4"/>
</dbReference>
<feature type="compositionally biased region" description="Polar residues" evidence="3">
    <location>
        <begin position="1597"/>
        <end position="1607"/>
    </location>
</feature>
<dbReference type="InterPro" id="IPR055414">
    <property type="entry name" value="LRR_R13L4/SHOC2-like"/>
</dbReference>
<dbReference type="SMART" id="SM00369">
    <property type="entry name" value="LRR_TYP"/>
    <property type="match status" value="11"/>
</dbReference>
<feature type="compositionally biased region" description="Basic and acidic residues" evidence="3">
    <location>
        <begin position="641"/>
        <end position="657"/>
    </location>
</feature>
<feature type="compositionally biased region" description="Polar residues" evidence="3">
    <location>
        <begin position="1017"/>
        <end position="1030"/>
    </location>
</feature>
<dbReference type="PANTHER" id="PTHR23119:SF44">
    <property type="entry name" value="PROTEIN LAP4"/>
    <property type="match status" value="1"/>
</dbReference>
<dbReference type="EMBL" id="HACG01045984">
    <property type="protein sequence ID" value="CEK92849.1"/>
    <property type="molecule type" value="Transcribed_RNA"/>
</dbReference>
<proteinExistence type="predicted"/>
<dbReference type="GO" id="GO:0014069">
    <property type="term" value="C:postsynaptic density"/>
    <property type="evidence" value="ECO:0007669"/>
    <property type="project" value="TreeGrafter"/>
</dbReference>
<dbReference type="InterPro" id="IPR032675">
    <property type="entry name" value="LRR_dom_sf"/>
</dbReference>
<dbReference type="GO" id="GO:0043113">
    <property type="term" value="P:receptor clustering"/>
    <property type="evidence" value="ECO:0007669"/>
    <property type="project" value="TreeGrafter"/>
</dbReference>
<dbReference type="PROSITE" id="PS50106">
    <property type="entry name" value="PDZ"/>
    <property type="match status" value="4"/>
</dbReference>
<feature type="region of interest" description="Disordered" evidence="3">
    <location>
        <begin position="1244"/>
        <end position="1265"/>
    </location>
</feature>
<keyword evidence="1" id="KW-0433">Leucine-rich repeat</keyword>
<feature type="region of interest" description="Disordered" evidence="3">
    <location>
        <begin position="974"/>
        <end position="1087"/>
    </location>
</feature>
<dbReference type="GO" id="GO:0098887">
    <property type="term" value="P:neurotransmitter receptor transport, endosome to postsynaptic membrane"/>
    <property type="evidence" value="ECO:0007669"/>
    <property type="project" value="TreeGrafter"/>
</dbReference>
<dbReference type="GO" id="GO:0005912">
    <property type="term" value="C:adherens junction"/>
    <property type="evidence" value="ECO:0007669"/>
    <property type="project" value="TreeGrafter"/>
</dbReference>
<feature type="region of interest" description="Disordered" evidence="3">
    <location>
        <begin position="496"/>
        <end position="657"/>
    </location>
</feature>
<dbReference type="SUPFAM" id="SSF52047">
    <property type="entry name" value="RNI-like"/>
    <property type="match status" value="1"/>
</dbReference>
<dbReference type="SMART" id="SM00364">
    <property type="entry name" value="LRR_BAC"/>
    <property type="match status" value="10"/>
</dbReference>
<dbReference type="GO" id="GO:0098609">
    <property type="term" value="P:cell-cell adhesion"/>
    <property type="evidence" value="ECO:0007669"/>
    <property type="project" value="TreeGrafter"/>
</dbReference>
<feature type="compositionally biased region" description="Polar residues" evidence="3">
    <location>
        <begin position="1127"/>
        <end position="1140"/>
    </location>
</feature>
<dbReference type="SMART" id="SM00228">
    <property type="entry name" value="PDZ"/>
    <property type="match status" value="4"/>
</dbReference>
<feature type="domain" description="PDZ" evidence="4">
    <location>
        <begin position="1369"/>
        <end position="1459"/>
    </location>
</feature>
<feature type="compositionally biased region" description="Low complexity" evidence="3">
    <location>
        <begin position="1031"/>
        <end position="1061"/>
    </location>
</feature>
<dbReference type="GO" id="GO:0098968">
    <property type="term" value="P:neurotransmitter receptor transport postsynaptic membrane to endosome"/>
    <property type="evidence" value="ECO:0007669"/>
    <property type="project" value="TreeGrafter"/>
</dbReference>
<dbReference type="CDD" id="cd06701">
    <property type="entry name" value="PDZ4_Scribble-like"/>
    <property type="match status" value="1"/>
</dbReference>
<dbReference type="InterPro" id="IPR001611">
    <property type="entry name" value="Leu-rich_rpt"/>
</dbReference>
<reference evidence="5" key="1">
    <citation type="submission" date="2014-12" db="EMBL/GenBank/DDBJ databases">
        <title>Insight into the proteome of Arion vulgaris.</title>
        <authorList>
            <person name="Aradska J."/>
            <person name="Bulat T."/>
            <person name="Smidak R."/>
            <person name="Sarate P."/>
            <person name="Gangsoo J."/>
            <person name="Sialana F."/>
            <person name="Bilban M."/>
            <person name="Lubec G."/>
        </authorList>
    </citation>
    <scope>NUCLEOTIDE SEQUENCE</scope>
    <source>
        <tissue evidence="5">Skin</tissue>
    </source>
</reference>
<dbReference type="CDD" id="cd06702">
    <property type="entry name" value="PDZ3_Scribble-like"/>
    <property type="match status" value="1"/>
</dbReference>
<evidence type="ECO:0000256" key="2">
    <source>
        <dbReference type="ARBA" id="ARBA00022737"/>
    </source>
</evidence>
<sequence length="1721" mass="186816">MLKCIPLFRACNRQVESVDRRHWGLTSVPDDVLRYARSLEELLLDANQIKELPRGFFRLVQLRKLSLSDNEIGRLPEEICNFVNLMELDVSKNEIFEIPDKIKLCKNLQALDFSSNPLTKGLPDGLLQLRNLTQLGLNDVALQRLPYDIASLTSLASLELRDNMLKILPQSISFLIKLKILDLGSNDLETLPPSIGSLPALEELWLDCNYITDLPPEIGNLKKLSILDVSENQLDRLPDEVGGLQSLTDLCLSQNGLEYLPEGIGYLKKLAILKVDMNRILALTSQIGSCDNLQELILTENLLSDLPVSIGKLKNLHNLNVDRNRLTEIPVEIGKCSKMGVLSLRDNKLLRLPQELGNLSKLQVLDVSGNRLEYLPITIANLNLKALWLSENQAQPMLKFQTDFDERTGQRVLTCFLLPQQGFHTESMENLITGSIATEGSLTEREEKVRDSVIRFEELDKVETGGDSDDSNPFVRQCTPHPKELKARHAKFLKEKNIDGHVIPHHETKTEGTTFVPSRDHESRYSDDDDEAPGPYYQDLQKEPPPATHLNTTFSKNFEDKQSSPRPRPPEIIIAPELEGPPPPSVPSESSSEEDEELPYESQPLIINKTTPVVHIATNEVEDIDGSQEMDTDLDNSGSEKFQKGSDRDSDSDSVVRDRKVGFVPDVDKLSKDHRLRRRDTPHYLKNKRVKEEDAEQKVLEILAQAAKNRDNAAMSPVVKPPELETMPGPPPATHQMPVKVQEDELTTYIHRKPGQGLGISIAGGKGSTPVRGDDEGIFISRVTEDGPAAKAGIMKGDKLLKVNDESLVAADHYRAVDVLKNSGNEITMVVSREKLLPSAQVEDDQVIEESTHTNVTTVSFTAEPETEVYGETVSTTLIRDHTGLGFSIAGGKGSVPFKGNDNMVSLLEAIYISKITNGGTADKDGKLQVGDRIMSINDVDMDDARHDQAVSLLTGLDRSIKLVVYREKVLAKDGSAEAPPVGSQRIPKITQPVINWQQSSTTPVRTPSPVTAQPPRLSSSPGSAVSYQVQSPTSLPSSSPVQVSSWSSTSATRTSPTASRNLSNSPDRRSSSLETSPTIQAVSSASPFSSAVPTSYSYLVQPAAPTLTLPSQASPSPVSPKFGARTLSSEWATQPTSVQPPKFVYPGHSKTPPSLPLTPSTTSTISLSTSPSLIAPSSTHISQALSPSTRTTSLPPSQTVSNTPVVLQVTRPSPSLILSSQTAGHSSNLASSTAKVLTLPTISPETMDASPDSNHVEPRETSLLPQPYPLEDIVIVKAGGPLGLSIVGGSDHSSQPFGGDEPGVFVSKIVKDGAASKTNLRIGDRILSVNKKDLRHATHQEAVMALISPTYEIHLKVRHDPPPPGLQELVIVKDAGEKLGLSIKGGAKNLTAPDRSDEGIFISRINEGGAAARDGRLRAGQRILEVNGQSLLGSSHQEAVRALRSVGDKMTILVCEHPPEKSEANSPGELSSPSSQGGFLSSLHGSVSSIDREDEESRLLQQEHDVLKETAQWELEDQEKLRNLRERDNVQAPVISNTYRGLISPVTSPMVQSDQVKQLIMEERPHIRIPSSSVTSSNISAGSSSSTVVKQVPVKSVTSPDKSFNSPGLMKEHQPSAIPRPSVPSPSSAVTARATTTTTPTTTGAPRFVSSLLGPKPFSAPTTSPLPTSFMLPSKLAPVTSSESNNTRPTLTTTPRPAPFAPPPKPAPSPKPAPFAPPPK</sequence>
<protein>
    <recommendedName>
        <fullName evidence="4">PDZ domain-containing protein</fullName>
    </recommendedName>
</protein>
<organism evidence="5">
    <name type="scientific">Arion vulgaris</name>
    <dbReference type="NCBI Taxonomy" id="1028688"/>
    <lineage>
        <taxon>Eukaryota</taxon>
        <taxon>Metazoa</taxon>
        <taxon>Spiralia</taxon>
        <taxon>Lophotrochozoa</taxon>
        <taxon>Mollusca</taxon>
        <taxon>Gastropoda</taxon>
        <taxon>Heterobranchia</taxon>
        <taxon>Euthyneura</taxon>
        <taxon>Panpulmonata</taxon>
        <taxon>Eupulmonata</taxon>
        <taxon>Stylommatophora</taxon>
        <taxon>Helicina</taxon>
        <taxon>Arionoidea</taxon>
        <taxon>Arionidae</taxon>
        <taxon>Arion</taxon>
    </lineage>
</organism>
<dbReference type="InterPro" id="IPR036034">
    <property type="entry name" value="PDZ_sf"/>
</dbReference>
<gene>
    <name evidence="5" type="primary">ORF190556</name>
</gene>
<feature type="domain" description="PDZ" evidence="4">
    <location>
        <begin position="1273"/>
        <end position="1362"/>
    </location>
</feature>